<feature type="region of interest" description="Disordered" evidence="2">
    <location>
        <begin position="50"/>
        <end position="240"/>
    </location>
</feature>
<feature type="domain" description="Bifunctional inhibitor/plant lipid transfer protein/seed storage helical" evidence="4">
    <location>
        <begin position="534"/>
        <end position="609"/>
    </location>
</feature>
<dbReference type="CDD" id="cd01958">
    <property type="entry name" value="HPS_like"/>
    <property type="match status" value="5"/>
</dbReference>
<comment type="caution">
    <text evidence="5">The sequence shown here is derived from an EMBL/GenBank/DDBJ whole genome shotgun (WGS) entry which is preliminary data.</text>
</comment>
<feature type="compositionally biased region" description="Pro residues" evidence="2">
    <location>
        <begin position="513"/>
        <end position="531"/>
    </location>
</feature>
<comment type="similarity">
    <text evidence="1">Belongs to the plant LTP family. PEARLI1 subfamily.</text>
</comment>
<organism evidence="5 6">
    <name type="scientific">Microthlaspi erraticum</name>
    <dbReference type="NCBI Taxonomy" id="1685480"/>
    <lineage>
        <taxon>Eukaryota</taxon>
        <taxon>Viridiplantae</taxon>
        <taxon>Streptophyta</taxon>
        <taxon>Embryophyta</taxon>
        <taxon>Tracheophyta</taxon>
        <taxon>Spermatophyta</taxon>
        <taxon>Magnoliopsida</taxon>
        <taxon>eudicotyledons</taxon>
        <taxon>Gunneridae</taxon>
        <taxon>Pentapetalae</taxon>
        <taxon>rosids</taxon>
        <taxon>malvids</taxon>
        <taxon>Brassicales</taxon>
        <taxon>Brassicaceae</taxon>
        <taxon>Coluteocarpeae</taxon>
        <taxon>Microthlaspi</taxon>
    </lineage>
</organism>
<feature type="compositionally biased region" description="Pro residues" evidence="2">
    <location>
        <begin position="415"/>
        <end position="433"/>
    </location>
</feature>
<feature type="domain" description="Bifunctional inhibitor/plant lipid transfer protein/seed storage helical" evidence="4">
    <location>
        <begin position="436"/>
        <end position="511"/>
    </location>
</feature>
<dbReference type="PRINTS" id="PR01217">
    <property type="entry name" value="PRICHEXTENSN"/>
</dbReference>
<keyword evidence="6" id="KW-1185">Reference proteome</keyword>
<dbReference type="Gene3D" id="1.10.110.10">
    <property type="entry name" value="Plant lipid-transfer and hydrophobic proteins"/>
    <property type="match status" value="5"/>
</dbReference>
<dbReference type="InterPro" id="IPR027923">
    <property type="entry name" value="Hydrophob_seed_dom"/>
</dbReference>
<sequence length="719" mass="75444">MKSSIFLIISFFLFLTSVGGKNYYKHKPSPLQCPPPPPCVCICNPTPPSLPPPSIQPPPPPHPPPDNQPSLPPTIQPAPPHGAQPPSPTTTTPPPPPTTQPLPVTPPNAQPPTPPQTIAPPPPTTQVPLPAPPPNAYTPPSPPTTPIPPQLPPTTPPHITPPAITPPPLPPTTPPQIPPTIPPPPLPPTTPPAITPPLPPTTPPQIPPPAITPPLPPTSPPQVSPPLPLQPPSPLATGTCSKNDTDLNICSRILVVADGNAGRAEPCCSILRDLSDVDALICLCKSVNERRFSLTPPFRILFTSCGRTIPQGFTCPGPTPPPPPPPLSPPSPPPTGTCSKNDTELTICNRILVVADGNAARAEPCCSILRGLSDVDAVTCLCKSVNERRFSLTPPFGILFRTCGRTIPQGFTCPGPTPPPPPPPLSPPSPPPTGTCSKNDTELMICNRILVVADGNAARAEPCCSILRGLSDVDAVTCLCKSVNERRFSLTPPFGILFRTCGRTIPQGFTCPGPTPPPPPPPLSPPSPPPTGRCSKNDTELTICNRILVVADGNAARAEPCCSILRGLSDVDAVTCLCKSVNERRFSLTPPFGILFRTCGRTIPQGFTCPGPTPPPPPPPLSPPSPPPTGTCSKNDTELMICNRILVVADGNVARAEPCCSILRGLSDVDAVTCLCKSVNERRFSLTPPFGILFRTCGRTIPQGFTCPGPTPPPVLHKF</sequence>
<feature type="region of interest" description="Disordered" evidence="2">
    <location>
        <begin position="607"/>
        <end position="631"/>
    </location>
</feature>
<accession>A0A6D2KXI1</accession>
<gene>
    <name evidence="5" type="ORF">MERR_LOCUS39178</name>
</gene>
<feature type="compositionally biased region" description="Pro residues" evidence="2">
    <location>
        <begin position="50"/>
        <end position="234"/>
    </location>
</feature>
<feature type="region of interest" description="Disordered" evidence="2">
    <location>
        <begin position="509"/>
        <end position="534"/>
    </location>
</feature>
<dbReference type="SMART" id="SM00499">
    <property type="entry name" value="AAI"/>
    <property type="match status" value="5"/>
</dbReference>
<keyword evidence="3" id="KW-0732">Signal</keyword>
<dbReference type="PANTHER" id="PTHR31731">
    <property type="match status" value="1"/>
</dbReference>
<dbReference type="OrthoDB" id="1114271at2759"/>
<feature type="region of interest" description="Disordered" evidence="2">
    <location>
        <begin position="313"/>
        <end position="338"/>
    </location>
</feature>
<feature type="domain" description="Bifunctional inhibitor/plant lipid transfer protein/seed storage helical" evidence="4">
    <location>
        <begin position="33"/>
        <end position="315"/>
    </location>
</feature>
<dbReference type="EMBL" id="CACVBM020001495">
    <property type="protein sequence ID" value="CAA7051943.1"/>
    <property type="molecule type" value="Genomic_DNA"/>
</dbReference>
<dbReference type="Pfam" id="PF14547">
    <property type="entry name" value="Hydrophob_seed"/>
    <property type="match status" value="5"/>
</dbReference>
<evidence type="ECO:0000313" key="6">
    <source>
        <dbReference type="Proteomes" id="UP000467841"/>
    </source>
</evidence>
<feature type="signal peptide" evidence="3">
    <location>
        <begin position="1"/>
        <end position="20"/>
    </location>
</feature>
<dbReference type="Proteomes" id="UP000467841">
    <property type="component" value="Unassembled WGS sequence"/>
</dbReference>
<evidence type="ECO:0000259" key="4">
    <source>
        <dbReference type="SMART" id="SM00499"/>
    </source>
</evidence>
<name>A0A6D2KXI1_9BRAS</name>
<feature type="domain" description="Bifunctional inhibitor/plant lipid transfer protein/seed storage helical" evidence="4">
    <location>
        <begin position="338"/>
        <end position="413"/>
    </location>
</feature>
<evidence type="ECO:0000256" key="1">
    <source>
        <dbReference type="ARBA" id="ARBA00008965"/>
    </source>
</evidence>
<evidence type="ECO:0000256" key="2">
    <source>
        <dbReference type="SAM" id="MobiDB-lite"/>
    </source>
</evidence>
<dbReference type="InterPro" id="IPR051636">
    <property type="entry name" value="Plant_LTP/defense-related"/>
</dbReference>
<feature type="chain" id="PRO_5025459309" description="Bifunctional inhibitor/plant lipid transfer protein/seed storage helical domain-containing protein" evidence="3">
    <location>
        <begin position="21"/>
        <end position="719"/>
    </location>
</feature>
<evidence type="ECO:0000313" key="5">
    <source>
        <dbReference type="EMBL" id="CAA7051943.1"/>
    </source>
</evidence>
<feature type="region of interest" description="Disordered" evidence="2">
    <location>
        <begin position="411"/>
        <end position="435"/>
    </location>
</feature>
<proteinExistence type="inferred from homology"/>
<dbReference type="SUPFAM" id="SSF47699">
    <property type="entry name" value="Bifunctional inhibitor/lipid-transfer protein/seed storage 2S albumin"/>
    <property type="match status" value="5"/>
</dbReference>
<dbReference type="AlphaFoldDB" id="A0A6D2KXI1"/>
<protein>
    <recommendedName>
        <fullName evidence="4">Bifunctional inhibitor/plant lipid transfer protein/seed storage helical domain-containing protein</fullName>
    </recommendedName>
</protein>
<feature type="compositionally biased region" description="Pro residues" evidence="2">
    <location>
        <begin position="317"/>
        <end position="335"/>
    </location>
</feature>
<feature type="compositionally biased region" description="Pro residues" evidence="2">
    <location>
        <begin position="611"/>
        <end position="629"/>
    </location>
</feature>
<reference evidence="5" key="1">
    <citation type="submission" date="2020-01" db="EMBL/GenBank/DDBJ databases">
        <authorList>
            <person name="Mishra B."/>
        </authorList>
    </citation>
    <scope>NUCLEOTIDE SEQUENCE [LARGE SCALE GENOMIC DNA]</scope>
</reference>
<dbReference type="InterPro" id="IPR036312">
    <property type="entry name" value="Bifun_inhib/LTP/seed_sf"/>
</dbReference>
<dbReference type="InterPro" id="IPR016140">
    <property type="entry name" value="Bifunc_inhib/LTP/seed_store"/>
</dbReference>
<evidence type="ECO:0000256" key="3">
    <source>
        <dbReference type="SAM" id="SignalP"/>
    </source>
</evidence>
<feature type="domain" description="Bifunctional inhibitor/plant lipid transfer protein/seed storage helical" evidence="4">
    <location>
        <begin position="632"/>
        <end position="707"/>
    </location>
</feature>